<keyword evidence="2" id="KW-1185">Reference proteome</keyword>
<accession>A0A915DZX5</accession>
<proteinExistence type="predicted"/>
<evidence type="ECO:0000256" key="1">
    <source>
        <dbReference type="SAM" id="MobiDB-lite"/>
    </source>
</evidence>
<name>A0A915DZX5_9BILA</name>
<dbReference type="WBParaSite" id="jg25223">
    <property type="protein sequence ID" value="jg25223"/>
    <property type="gene ID" value="jg25223"/>
</dbReference>
<feature type="compositionally biased region" description="Polar residues" evidence="1">
    <location>
        <begin position="13"/>
        <end position="36"/>
    </location>
</feature>
<organism evidence="2 3">
    <name type="scientific">Ditylenchus dipsaci</name>
    <dbReference type="NCBI Taxonomy" id="166011"/>
    <lineage>
        <taxon>Eukaryota</taxon>
        <taxon>Metazoa</taxon>
        <taxon>Ecdysozoa</taxon>
        <taxon>Nematoda</taxon>
        <taxon>Chromadorea</taxon>
        <taxon>Rhabditida</taxon>
        <taxon>Tylenchina</taxon>
        <taxon>Tylenchomorpha</taxon>
        <taxon>Sphaerularioidea</taxon>
        <taxon>Anguinidae</taxon>
        <taxon>Anguininae</taxon>
        <taxon>Ditylenchus</taxon>
    </lineage>
</organism>
<dbReference type="AlphaFoldDB" id="A0A915DZX5"/>
<evidence type="ECO:0000313" key="3">
    <source>
        <dbReference type="WBParaSite" id="jg25223"/>
    </source>
</evidence>
<evidence type="ECO:0000313" key="2">
    <source>
        <dbReference type="Proteomes" id="UP000887574"/>
    </source>
</evidence>
<dbReference type="Proteomes" id="UP000887574">
    <property type="component" value="Unplaced"/>
</dbReference>
<protein>
    <submittedName>
        <fullName evidence="3">Uncharacterized protein</fullName>
    </submittedName>
</protein>
<feature type="region of interest" description="Disordered" evidence="1">
    <location>
        <begin position="1"/>
        <end position="36"/>
    </location>
</feature>
<sequence>MIEKSVVLDRHSTPANHNLSNFSTNNHETTPGSSNTNAKVISLAAGVRDKYLVQNPSNEVLRSEIDTENYQISVNVPTDAIFQEELDEEETALLSVQSSIKKGSKKVAFVRGVMGKGKPAEKLGRIDWQSHLHLQAN</sequence>
<reference evidence="3" key="1">
    <citation type="submission" date="2022-11" db="UniProtKB">
        <authorList>
            <consortium name="WormBaseParasite"/>
        </authorList>
    </citation>
    <scope>IDENTIFICATION</scope>
</reference>
<feature type="compositionally biased region" description="Basic and acidic residues" evidence="1">
    <location>
        <begin position="1"/>
        <end position="12"/>
    </location>
</feature>